<dbReference type="eggNOG" id="COG4636">
    <property type="taxonomic scope" value="Bacteria"/>
</dbReference>
<dbReference type="CDD" id="cd06260">
    <property type="entry name" value="DUF820-like"/>
    <property type="match status" value="1"/>
</dbReference>
<dbReference type="InterPro" id="IPR011335">
    <property type="entry name" value="Restrct_endonuc-II-like"/>
</dbReference>
<dbReference type="AlphaFoldDB" id="B7JYC9"/>
<sequence length="203" mass="23517">MAQSLTKSLSFQDFLEQYPNQSGKYELINGEMVEMRATRGHDNVARFISKAFDREVERLGLNYVVDRNILIKTTTSEGKEQGRIPDVSVVNKTLWNNNISDYNALTEPLQLAVEVTSNNWETDYLDKFEEYQRLGIAEYWIIDYQAIASVKYLGTPKIPTIFVYYLVNNQYEITRFTADNYLVSLTFPQLRLTVNQIINSQIA</sequence>
<feature type="domain" description="Putative restriction endonuclease" evidence="1">
    <location>
        <begin position="12"/>
        <end position="194"/>
    </location>
</feature>
<dbReference type="KEGG" id="cyp:PCC8801_3258"/>
<dbReference type="Gene3D" id="3.90.1570.10">
    <property type="entry name" value="tt1808, chain A"/>
    <property type="match status" value="1"/>
</dbReference>
<name>B7JYC9_RIPO1</name>
<dbReference type="OrthoDB" id="428427at2"/>
<dbReference type="InterPro" id="IPR012296">
    <property type="entry name" value="Nuclease_put_TT1808"/>
</dbReference>
<dbReference type="PANTHER" id="PTHR34107:SF2">
    <property type="entry name" value="SLL0888 PROTEIN"/>
    <property type="match status" value="1"/>
</dbReference>
<dbReference type="InterPro" id="IPR008538">
    <property type="entry name" value="Uma2"/>
</dbReference>
<reference evidence="3" key="1">
    <citation type="journal article" date="2011" name="MBio">
        <title>Novel metabolic attributes of the genus Cyanothece, comprising a group of unicellular nitrogen-fixing Cyanobacteria.</title>
        <authorList>
            <person name="Bandyopadhyay A."/>
            <person name="Elvitigala T."/>
            <person name="Welsh E."/>
            <person name="Stockel J."/>
            <person name="Liberton M."/>
            <person name="Min H."/>
            <person name="Sherman L.A."/>
            <person name="Pakrasi H.B."/>
        </authorList>
    </citation>
    <scope>NUCLEOTIDE SEQUENCE [LARGE SCALE GENOMIC DNA]</scope>
    <source>
        <strain evidence="3">PCC 8801</strain>
    </source>
</reference>
<evidence type="ECO:0000313" key="3">
    <source>
        <dbReference type="Proteomes" id="UP000008204"/>
    </source>
</evidence>
<gene>
    <name evidence="2" type="ordered locus">PCC8801_3258</name>
</gene>
<keyword evidence="3" id="KW-1185">Reference proteome</keyword>
<accession>B7JYC9</accession>
<dbReference type="PANTHER" id="PTHR34107">
    <property type="entry name" value="SLL0198 PROTEIN-RELATED"/>
    <property type="match status" value="1"/>
</dbReference>
<evidence type="ECO:0000313" key="2">
    <source>
        <dbReference type="EMBL" id="ACK67231.1"/>
    </source>
</evidence>
<organism evidence="2 3">
    <name type="scientific">Rippkaea orientalis (strain PCC 8801 / RF-1)</name>
    <name type="common">Cyanothece sp. (strain PCC 8801)</name>
    <dbReference type="NCBI Taxonomy" id="41431"/>
    <lineage>
        <taxon>Bacteria</taxon>
        <taxon>Bacillati</taxon>
        <taxon>Cyanobacteriota</taxon>
        <taxon>Cyanophyceae</taxon>
        <taxon>Oscillatoriophycideae</taxon>
        <taxon>Chroococcales</taxon>
        <taxon>Aphanothecaceae</taxon>
        <taxon>Rippkaea</taxon>
        <taxon>Rippkaea orientalis</taxon>
    </lineage>
</organism>
<dbReference type="Pfam" id="PF05685">
    <property type="entry name" value="Uma2"/>
    <property type="match status" value="1"/>
</dbReference>
<dbReference type="EMBL" id="CP001287">
    <property type="protein sequence ID" value="ACK67231.1"/>
    <property type="molecule type" value="Genomic_DNA"/>
</dbReference>
<dbReference type="HOGENOM" id="CLU_076312_5_0_3"/>
<dbReference type="RefSeq" id="WP_012596492.1">
    <property type="nucleotide sequence ID" value="NC_011726.1"/>
</dbReference>
<protein>
    <recommendedName>
        <fullName evidence="1">Putative restriction endonuclease domain-containing protein</fullName>
    </recommendedName>
</protein>
<proteinExistence type="predicted"/>
<dbReference type="Proteomes" id="UP000008204">
    <property type="component" value="Chromosome"/>
</dbReference>
<dbReference type="SUPFAM" id="SSF52980">
    <property type="entry name" value="Restriction endonuclease-like"/>
    <property type="match status" value="1"/>
</dbReference>
<dbReference type="STRING" id="41431.PCC8801_3258"/>
<evidence type="ECO:0000259" key="1">
    <source>
        <dbReference type="Pfam" id="PF05685"/>
    </source>
</evidence>